<name>A0A5B7H0Z8_PORTR</name>
<gene>
    <name evidence="1" type="ORF">E2C01_059976</name>
</gene>
<organism evidence="1 2">
    <name type="scientific">Portunus trituberculatus</name>
    <name type="common">Swimming crab</name>
    <name type="synonym">Neptunus trituberculatus</name>
    <dbReference type="NCBI Taxonomy" id="210409"/>
    <lineage>
        <taxon>Eukaryota</taxon>
        <taxon>Metazoa</taxon>
        <taxon>Ecdysozoa</taxon>
        <taxon>Arthropoda</taxon>
        <taxon>Crustacea</taxon>
        <taxon>Multicrustacea</taxon>
        <taxon>Malacostraca</taxon>
        <taxon>Eumalacostraca</taxon>
        <taxon>Eucarida</taxon>
        <taxon>Decapoda</taxon>
        <taxon>Pleocyemata</taxon>
        <taxon>Brachyura</taxon>
        <taxon>Eubrachyura</taxon>
        <taxon>Portunoidea</taxon>
        <taxon>Portunidae</taxon>
        <taxon>Portuninae</taxon>
        <taxon>Portunus</taxon>
    </lineage>
</organism>
<dbReference type="AlphaFoldDB" id="A0A5B7H0Z8"/>
<evidence type="ECO:0000313" key="2">
    <source>
        <dbReference type="Proteomes" id="UP000324222"/>
    </source>
</evidence>
<dbReference type="EMBL" id="VSRR010023908">
    <property type="protein sequence ID" value="MPC65840.1"/>
    <property type="molecule type" value="Genomic_DNA"/>
</dbReference>
<keyword evidence="2" id="KW-1185">Reference proteome</keyword>
<evidence type="ECO:0000313" key="1">
    <source>
        <dbReference type="EMBL" id="MPC65840.1"/>
    </source>
</evidence>
<proteinExistence type="predicted"/>
<accession>A0A5B7H0Z8</accession>
<reference evidence="1 2" key="1">
    <citation type="submission" date="2019-05" db="EMBL/GenBank/DDBJ databases">
        <title>Another draft genome of Portunus trituberculatus and its Hox gene families provides insights of decapod evolution.</title>
        <authorList>
            <person name="Jeong J.-H."/>
            <person name="Song I."/>
            <person name="Kim S."/>
            <person name="Choi T."/>
            <person name="Kim D."/>
            <person name="Ryu S."/>
            <person name="Kim W."/>
        </authorList>
    </citation>
    <scope>NUCLEOTIDE SEQUENCE [LARGE SCALE GENOMIC DNA]</scope>
    <source>
        <tissue evidence="1">Muscle</tissue>
    </source>
</reference>
<protein>
    <submittedName>
        <fullName evidence="1">Uncharacterized protein</fullName>
    </submittedName>
</protein>
<comment type="caution">
    <text evidence="1">The sequence shown here is derived from an EMBL/GenBank/DDBJ whole genome shotgun (WGS) entry which is preliminary data.</text>
</comment>
<dbReference type="Proteomes" id="UP000324222">
    <property type="component" value="Unassembled WGS sequence"/>
</dbReference>
<sequence>MPLCRWWTESSVPRVTSEQGTDVSNLWWTRDICVLVTGRRTPAVVTAAALCTTCPLTTAGSTLLE</sequence>